<dbReference type="Pfam" id="PF08281">
    <property type="entry name" value="Sigma70_r4_2"/>
    <property type="match status" value="1"/>
</dbReference>
<evidence type="ECO:0000256" key="2">
    <source>
        <dbReference type="ARBA" id="ARBA00023015"/>
    </source>
</evidence>
<feature type="domain" description="RNA polymerase sigma-70 region 2" evidence="5">
    <location>
        <begin position="9"/>
        <end position="75"/>
    </location>
</feature>
<gene>
    <name evidence="7" type="ORF">A3K49_02245</name>
</gene>
<dbReference type="SUPFAM" id="SSF88659">
    <property type="entry name" value="Sigma3 and sigma4 domains of RNA polymerase sigma factors"/>
    <property type="match status" value="1"/>
</dbReference>
<evidence type="ECO:0000313" key="7">
    <source>
        <dbReference type="EMBL" id="OGC27812.1"/>
    </source>
</evidence>
<dbReference type="InterPro" id="IPR013249">
    <property type="entry name" value="RNA_pol_sigma70_r4_t2"/>
</dbReference>
<evidence type="ECO:0000313" key="8">
    <source>
        <dbReference type="Proteomes" id="UP000178602"/>
    </source>
</evidence>
<dbReference type="Gene3D" id="1.10.1740.10">
    <property type="match status" value="1"/>
</dbReference>
<evidence type="ECO:0000259" key="6">
    <source>
        <dbReference type="Pfam" id="PF08281"/>
    </source>
</evidence>
<dbReference type="Proteomes" id="UP000178602">
    <property type="component" value="Unassembled WGS sequence"/>
</dbReference>
<name>A0A1F4T4X6_UNCSA</name>
<dbReference type="GO" id="GO:0006352">
    <property type="term" value="P:DNA-templated transcription initiation"/>
    <property type="evidence" value="ECO:0007669"/>
    <property type="project" value="InterPro"/>
</dbReference>
<dbReference type="PANTHER" id="PTHR43133:SF51">
    <property type="entry name" value="RNA POLYMERASE SIGMA FACTOR"/>
    <property type="match status" value="1"/>
</dbReference>
<accession>A0A1F4T4X6</accession>
<evidence type="ECO:0000256" key="4">
    <source>
        <dbReference type="ARBA" id="ARBA00023163"/>
    </source>
</evidence>
<evidence type="ECO:0000259" key="5">
    <source>
        <dbReference type="Pfam" id="PF04542"/>
    </source>
</evidence>
<evidence type="ECO:0008006" key="9">
    <source>
        <dbReference type="Google" id="ProtNLM"/>
    </source>
</evidence>
<dbReference type="InterPro" id="IPR036388">
    <property type="entry name" value="WH-like_DNA-bd_sf"/>
</dbReference>
<dbReference type="GO" id="GO:0016987">
    <property type="term" value="F:sigma factor activity"/>
    <property type="evidence" value="ECO:0007669"/>
    <property type="project" value="UniProtKB-KW"/>
</dbReference>
<evidence type="ECO:0000256" key="3">
    <source>
        <dbReference type="ARBA" id="ARBA00023082"/>
    </source>
</evidence>
<dbReference type="InterPro" id="IPR014284">
    <property type="entry name" value="RNA_pol_sigma-70_dom"/>
</dbReference>
<dbReference type="InterPro" id="IPR013324">
    <property type="entry name" value="RNA_pol_sigma_r3/r4-like"/>
</dbReference>
<dbReference type="InterPro" id="IPR007627">
    <property type="entry name" value="RNA_pol_sigma70_r2"/>
</dbReference>
<proteinExistence type="inferred from homology"/>
<dbReference type="InterPro" id="IPR013325">
    <property type="entry name" value="RNA_pol_sigma_r2"/>
</dbReference>
<sequence length="159" mass="18482">MSPLEFASLYEAHKEKVWRIASRYVFDREDREDLFQEVWLAVHKALKNFRGEAKVETWIYRVTVNAAINYAKKQTLYRKGRQILAALRVVYEHPPEAVDDLSVPLSKLNPRQRMVLLLADVEERPLEEIAELTGLPIGTVKSNLHRGREIVKKEVMKNG</sequence>
<keyword evidence="2" id="KW-0805">Transcription regulation</keyword>
<comment type="similarity">
    <text evidence="1">Belongs to the sigma-70 factor family. ECF subfamily.</text>
</comment>
<evidence type="ECO:0000256" key="1">
    <source>
        <dbReference type="ARBA" id="ARBA00010641"/>
    </source>
</evidence>
<reference evidence="7 8" key="1">
    <citation type="journal article" date="2016" name="Nat. Commun.">
        <title>Thousands of microbial genomes shed light on interconnected biogeochemical processes in an aquifer system.</title>
        <authorList>
            <person name="Anantharaman K."/>
            <person name="Brown C.T."/>
            <person name="Hug L.A."/>
            <person name="Sharon I."/>
            <person name="Castelle C.J."/>
            <person name="Probst A.J."/>
            <person name="Thomas B.C."/>
            <person name="Singh A."/>
            <person name="Wilkins M.J."/>
            <person name="Karaoz U."/>
            <person name="Brodie E.L."/>
            <person name="Williams K.H."/>
            <person name="Hubbard S.S."/>
            <person name="Banfield J.F."/>
        </authorList>
    </citation>
    <scope>NUCLEOTIDE SEQUENCE [LARGE SCALE GENOMIC DNA]</scope>
</reference>
<comment type="caution">
    <text evidence="7">The sequence shown here is derived from an EMBL/GenBank/DDBJ whole genome shotgun (WGS) entry which is preliminary data.</text>
</comment>
<keyword evidence="3" id="KW-0731">Sigma factor</keyword>
<dbReference type="SUPFAM" id="SSF88946">
    <property type="entry name" value="Sigma2 domain of RNA polymerase sigma factors"/>
    <property type="match status" value="1"/>
</dbReference>
<protein>
    <recommendedName>
        <fullName evidence="9">RNA polymerase subunit sigma-70</fullName>
    </recommendedName>
</protein>
<dbReference type="CDD" id="cd06171">
    <property type="entry name" value="Sigma70_r4"/>
    <property type="match status" value="1"/>
</dbReference>
<organism evidence="7 8">
    <name type="scientific">candidate division WOR-1 bacterium RIFOXYC12_FULL_54_18</name>
    <dbReference type="NCBI Taxonomy" id="1802584"/>
    <lineage>
        <taxon>Bacteria</taxon>
        <taxon>Bacillati</taxon>
        <taxon>Saganbacteria</taxon>
    </lineage>
</organism>
<dbReference type="Gene3D" id="1.10.10.10">
    <property type="entry name" value="Winged helix-like DNA-binding domain superfamily/Winged helix DNA-binding domain"/>
    <property type="match status" value="1"/>
</dbReference>
<dbReference type="GO" id="GO:0003677">
    <property type="term" value="F:DNA binding"/>
    <property type="evidence" value="ECO:0007669"/>
    <property type="project" value="InterPro"/>
</dbReference>
<dbReference type="Pfam" id="PF04542">
    <property type="entry name" value="Sigma70_r2"/>
    <property type="match status" value="1"/>
</dbReference>
<dbReference type="NCBIfam" id="TIGR02937">
    <property type="entry name" value="sigma70-ECF"/>
    <property type="match status" value="1"/>
</dbReference>
<dbReference type="AlphaFoldDB" id="A0A1F4T4X6"/>
<keyword evidence="4" id="KW-0804">Transcription</keyword>
<feature type="domain" description="RNA polymerase sigma factor 70 region 4 type 2" evidence="6">
    <location>
        <begin position="105"/>
        <end position="149"/>
    </location>
</feature>
<dbReference type="InterPro" id="IPR039425">
    <property type="entry name" value="RNA_pol_sigma-70-like"/>
</dbReference>
<dbReference type="PANTHER" id="PTHR43133">
    <property type="entry name" value="RNA POLYMERASE ECF-TYPE SIGMA FACTO"/>
    <property type="match status" value="1"/>
</dbReference>
<dbReference type="EMBL" id="MEUG01000001">
    <property type="protein sequence ID" value="OGC27812.1"/>
    <property type="molecule type" value="Genomic_DNA"/>
</dbReference>